<feature type="region of interest" description="Disordered" evidence="1">
    <location>
        <begin position="369"/>
        <end position="444"/>
    </location>
</feature>
<evidence type="ECO:0000313" key="3">
    <source>
        <dbReference type="EMBL" id="KFX43689.1"/>
    </source>
</evidence>
<dbReference type="AlphaFoldDB" id="A0A093V126"/>
<dbReference type="eggNOG" id="KOG4174">
    <property type="taxonomic scope" value="Eukaryota"/>
</dbReference>
<feature type="compositionally biased region" description="Acidic residues" evidence="1">
    <location>
        <begin position="281"/>
        <end position="305"/>
    </location>
</feature>
<dbReference type="GO" id="GO:0070475">
    <property type="term" value="P:rRNA base methylation"/>
    <property type="evidence" value="ECO:0007669"/>
    <property type="project" value="InterPro"/>
</dbReference>
<evidence type="ECO:0000256" key="1">
    <source>
        <dbReference type="SAM" id="MobiDB-lite"/>
    </source>
</evidence>
<comment type="caution">
    <text evidence="3">The sequence shown here is derived from an EMBL/GenBank/DDBJ whole genome shotgun (WGS) entry which is preliminary data.</text>
</comment>
<feature type="region of interest" description="Disordered" evidence="1">
    <location>
        <begin position="271"/>
        <end position="312"/>
    </location>
</feature>
<feature type="region of interest" description="Disordered" evidence="1">
    <location>
        <begin position="1"/>
        <end position="82"/>
    </location>
</feature>
<organism evidence="3">
    <name type="scientific">Talaromyces marneffei PM1</name>
    <dbReference type="NCBI Taxonomy" id="1077442"/>
    <lineage>
        <taxon>Eukaryota</taxon>
        <taxon>Fungi</taxon>
        <taxon>Dikarya</taxon>
        <taxon>Ascomycota</taxon>
        <taxon>Pezizomycotina</taxon>
        <taxon>Eurotiomycetes</taxon>
        <taxon>Eurotiomycetidae</taxon>
        <taxon>Eurotiales</taxon>
        <taxon>Trichocomaceae</taxon>
        <taxon>Talaromyces</taxon>
        <taxon>Talaromyces sect. Talaromyces</taxon>
    </lineage>
</organism>
<sequence>MAKSKNKHSKGQQASGEAKKRKMQNFQRVSISSHPGTSSRANDPSGKKRKLADTTTESPQQAWKNKKSAKNTHQQELHQRPVIPYHKKDRILLIGEGDFSFARSLYEHHRCKDVFATCYDSEEVLLSKYHGHAEENINRFLDTHEDDQENEADVNENEDEDDESQEKRSQTKPSTRRVLYSVDARKLGSNTGGGKDIRKGIPLKRRKSQPYHRNRQLEQNHVDDGGPWDVISFNFPHVGGLSTDVNRQVRANQELLVAFFKACVPLLSKMPRKEDDHNNTDDDYDYYSEDETSESESEEEDDDENQDKIRTIPRQSGQIIVTLFEGEPYTLWNIKDLARHAGLVVVTSFRFPWKSYPGYSHARTLGIVESRGGKGGDEETETKRGGWKGEDREARSYVFEVKGQASGLQRRQGQKGQQGQQKKNQDGGKANKKRGRGDDSSDED</sequence>
<dbReference type="EMBL" id="JPOX01000033">
    <property type="protein sequence ID" value="KFX43689.1"/>
    <property type="molecule type" value="Genomic_DNA"/>
</dbReference>
<feature type="domain" description="25S rRNA (uridine-N(3))-methyltransferase BMT5-like" evidence="2">
    <location>
        <begin position="92"/>
        <end position="363"/>
    </location>
</feature>
<reference evidence="3" key="1">
    <citation type="journal article" date="2014" name="PLoS Genet.">
        <title>Signature Gene Expression Reveals Novel Clues to the Molecular Mechanisms of Dimorphic Transition in Penicillium marneffei.</title>
        <authorList>
            <person name="Yang E."/>
            <person name="Wang G."/>
            <person name="Cai J."/>
            <person name="Woo P.C."/>
            <person name="Lau S.K."/>
            <person name="Yuen K.-Y."/>
            <person name="Chow W.-N."/>
            <person name="Lin X."/>
        </authorList>
    </citation>
    <scope>NUCLEOTIDE SEQUENCE [LARGE SCALE GENOMIC DNA]</scope>
    <source>
        <strain evidence="3">PM1</strain>
    </source>
</reference>
<feature type="compositionally biased region" description="Basic residues" evidence="1">
    <location>
        <begin position="201"/>
        <end position="214"/>
    </location>
</feature>
<dbReference type="GO" id="GO:0005737">
    <property type="term" value="C:cytoplasm"/>
    <property type="evidence" value="ECO:0007669"/>
    <property type="project" value="TreeGrafter"/>
</dbReference>
<dbReference type="PANTHER" id="PTHR11538:SF26">
    <property type="entry name" value="FERREDOXIN-FOLD ANTICODON-BINDING DOMAIN-CONTAINING PROTEIN 1"/>
    <property type="match status" value="1"/>
</dbReference>
<protein>
    <recommendedName>
        <fullName evidence="2">25S rRNA (uridine-N(3))-methyltransferase BMT5-like domain-containing protein</fullName>
    </recommendedName>
</protein>
<feature type="compositionally biased region" description="Basic and acidic residues" evidence="1">
    <location>
        <begin position="271"/>
        <end position="280"/>
    </location>
</feature>
<evidence type="ECO:0000259" key="2">
    <source>
        <dbReference type="Pfam" id="PF10354"/>
    </source>
</evidence>
<dbReference type="GO" id="GO:0070042">
    <property type="term" value="F:rRNA (uridine-N3-)-methyltransferase activity"/>
    <property type="evidence" value="ECO:0007669"/>
    <property type="project" value="InterPro"/>
</dbReference>
<proteinExistence type="predicted"/>
<dbReference type="InterPro" id="IPR019446">
    <property type="entry name" value="BMT5-like"/>
</dbReference>
<feature type="compositionally biased region" description="Polar residues" evidence="1">
    <location>
        <begin position="53"/>
        <end position="63"/>
    </location>
</feature>
<feature type="compositionally biased region" description="Acidic residues" evidence="1">
    <location>
        <begin position="144"/>
        <end position="164"/>
    </location>
</feature>
<feature type="compositionally biased region" description="Polar residues" evidence="1">
    <location>
        <begin position="24"/>
        <end position="42"/>
    </location>
</feature>
<feature type="compositionally biased region" description="Basic residues" evidence="1">
    <location>
        <begin position="1"/>
        <end position="10"/>
    </location>
</feature>
<name>A0A093V126_TALMA</name>
<feature type="compositionally biased region" description="Basic and acidic residues" evidence="1">
    <location>
        <begin position="371"/>
        <end position="395"/>
    </location>
</feature>
<feature type="compositionally biased region" description="Low complexity" evidence="1">
    <location>
        <begin position="407"/>
        <end position="422"/>
    </location>
</feature>
<dbReference type="HOGENOM" id="CLU_035438_0_1_1"/>
<dbReference type="PANTHER" id="PTHR11538">
    <property type="entry name" value="PHENYLALANYL-TRNA SYNTHETASE"/>
    <property type="match status" value="1"/>
</dbReference>
<accession>A0A093V126</accession>
<dbReference type="Pfam" id="PF10354">
    <property type="entry name" value="BMT5-like"/>
    <property type="match status" value="1"/>
</dbReference>
<gene>
    <name evidence="3" type="ORF">GQ26_0330300</name>
</gene>
<feature type="region of interest" description="Disordered" evidence="1">
    <location>
        <begin position="144"/>
        <end position="223"/>
    </location>
</feature>